<evidence type="ECO:0000256" key="1">
    <source>
        <dbReference type="ARBA" id="ARBA00006215"/>
    </source>
</evidence>
<reference evidence="4" key="3">
    <citation type="submission" date="2025-09" db="UniProtKB">
        <authorList>
            <consortium name="Ensembl"/>
        </authorList>
    </citation>
    <scope>IDENTIFICATION</scope>
</reference>
<dbReference type="Proteomes" id="UP000001646">
    <property type="component" value="Unplaced"/>
</dbReference>
<dbReference type="GO" id="GO:0120212">
    <property type="term" value="C:sperm head-tail coupling apparatus"/>
    <property type="evidence" value="ECO:0007669"/>
    <property type="project" value="InterPro"/>
</dbReference>
<evidence type="ECO:0000313" key="5">
    <source>
        <dbReference type="Proteomes" id="UP000001646"/>
    </source>
</evidence>
<comment type="similarity">
    <text evidence="1">Belongs to the SPATA6 family.</text>
</comment>
<evidence type="ECO:0000259" key="3">
    <source>
        <dbReference type="Pfam" id="PF14909"/>
    </source>
</evidence>
<dbReference type="Bgee" id="ENSACAG00000005675">
    <property type="expression patterns" value="Expressed in hindlimb bud and 12 other cell types or tissues"/>
</dbReference>
<dbReference type="Pfam" id="PF14909">
    <property type="entry name" value="SPATA6"/>
    <property type="match status" value="1"/>
</dbReference>
<dbReference type="HOGENOM" id="CLU_038272_2_0_1"/>
<accession>H9GAG1</accession>
<dbReference type="GeneTree" id="ENSGT00530000063821"/>
<evidence type="ECO:0000313" key="4">
    <source>
        <dbReference type="Ensembl" id="ENSACAP00000005537.3"/>
    </source>
</evidence>
<dbReference type="eggNOG" id="ENOG502QRV3">
    <property type="taxonomic scope" value="Eukaryota"/>
</dbReference>
<dbReference type="PANTHER" id="PTHR16435">
    <property type="entry name" value="SPERMATOGENESIS-ASSOCIATED PROTEIN 6 SPATA6"/>
    <property type="match status" value="1"/>
</dbReference>
<dbReference type="AlphaFoldDB" id="H9GAG1"/>
<dbReference type="PANTHER" id="PTHR16435:SF3">
    <property type="entry name" value="SPERMATOGENESIS-ASSOCIATED PROTEIN 6"/>
    <property type="match status" value="1"/>
</dbReference>
<dbReference type="InParanoid" id="H9GAG1"/>
<dbReference type="STRING" id="28377.ENSACAP00000005537"/>
<proteinExistence type="inferred from homology"/>
<keyword evidence="5" id="KW-1185">Reference proteome</keyword>
<reference evidence="4" key="1">
    <citation type="submission" date="2009-12" db="EMBL/GenBank/DDBJ databases">
        <title>The Genome Sequence of Anolis carolinensis (Green Anole Lizard).</title>
        <authorList>
            <consortium name="The Genome Sequencing Platform"/>
            <person name="Di Palma F."/>
            <person name="Alfoldi J."/>
            <person name="Heiman D."/>
            <person name="Young S."/>
            <person name="Grabherr M."/>
            <person name="Johnson J."/>
            <person name="Lander E.S."/>
            <person name="Lindblad-Toh K."/>
        </authorList>
    </citation>
    <scope>NUCLEOTIDE SEQUENCE [LARGE SCALE GENOMIC DNA]</scope>
    <source>
        <strain evidence="4">JBL SC #1</strain>
    </source>
</reference>
<reference evidence="4" key="2">
    <citation type="submission" date="2025-08" db="UniProtKB">
        <authorList>
            <consortium name="Ensembl"/>
        </authorList>
    </citation>
    <scope>IDENTIFICATION</scope>
</reference>
<evidence type="ECO:0000256" key="2">
    <source>
        <dbReference type="ARBA" id="ARBA00022553"/>
    </source>
</evidence>
<dbReference type="InterPro" id="IPR032732">
    <property type="entry name" value="SPATA6_N"/>
</dbReference>
<dbReference type="GO" id="GO:0032027">
    <property type="term" value="F:myosin light chain binding"/>
    <property type="evidence" value="ECO:0007669"/>
    <property type="project" value="InterPro"/>
</dbReference>
<protein>
    <recommendedName>
        <fullName evidence="3">Spermatogenesis-associated protein 6 N-terminal domain-containing protein</fullName>
    </recommendedName>
</protein>
<name>H9GAG1_ANOCA</name>
<dbReference type="Ensembl" id="ENSACAT00000005658.4">
    <property type="protein sequence ID" value="ENSACAP00000005537.3"/>
    <property type="gene ID" value="ENSACAG00000005675.4"/>
</dbReference>
<organism evidence="4 5">
    <name type="scientific">Anolis carolinensis</name>
    <name type="common">Green anole</name>
    <name type="synonym">American chameleon</name>
    <dbReference type="NCBI Taxonomy" id="28377"/>
    <lineage>
        <taxon>Eukaryota</taxon>
        <taxon>Metazoa</taxon>
        <taxon>Chordata</taxon>
        <taxon>Craniata</taxon>
        <taxon>Vertebrata</taxon>
        <taxon>Euteleostomi</taxon>
        <taxon>Lepidosauria</taxon>
        <taxon>Squamata</taxon>
        <taxon>Bifurcata</taxon>
        <taxon>Unidentata</taxon>
        <taxon>Episquamata</taxon>
        <taxon>Toxicofera</taxon>
        <taxon>Iguania</taxon>
        <taxon>Dactyloidae</taxon>
        <taxon>Anolis</taxon>
    </lineage>
</organism>
<dbReference type="InterPro" id="IPR042769">
    <property type="entry name" value="SPATA6_fam"/>
</dbReference>
<dbReference type="GO" id="GO:0007283">
    <property type="term" value="P:spermatogenesis"/>
    <property type="evidence" value="ECO:0007669"/>
    <property type="project" value="InterPro"/>
</dbReference>
<sequence length="94" mass="10829">MPARKVFVCALELHIRTVTCPGVTLKARDDVYISASIFGQHKKTSCVRAVFPLIFDEKLNFEKVYTDVVDPAGLVTHLECRYFFFYFFCVTKLL</sequence>
<feature type="domain" description="Spermatogenesis-associated protein 6 N-terminal" evidence="3">
    <location>
        <begin position="11"/>
        <end position="81"/>
    </location>
</feature>
<keyword evidence="2" id="KW-0597">Phosphoprotein</keyword>